<dbReference type="GO" id="GO:0005524">
    <property type="term" value="F:ATP binding"/>
    <property type="evidence" value="ECO:0007669"/>
    <property type="project" value="UniProtKB-UniRule"/>
</dbReference>
<keyword evidence="8" id="KW-1185">Reference proteome</keyword>
<evidence type="ECO:0000313" key="8">
    <source>
        <dbReference type="Proteomes" id="UP000199470"/>
    </source>
</evidence>
<dbReference type="InterPro" id="IPR001977">
    <property type="entry name" value="Depp_CoAkinase"/>
</dbReference>
<comment type="function">
    <text evidence="5">Catalyzes the phosphorylation of the 3'-hydroxyl group of dephosphocoenzyme A to form coenzyme A.</text>
</comment>
<feature type="binding site" evidence="5">
    <location>
        <begin position="29"/>
        <end position="34"/>
    </location>
    <ligand>
        <name>ATP</name>
        <dbReference type="ChEBI" id="CHEBI:30616"/>
    </ligand>
</feature>
<evidence type="ECO:0000256" key="4">
    <source>
        <dbReference type="ARBA" id="ARBA00022993"/>
    </source>
</evidence>
<comment type="pathway">
    <text evidence="5">Cofactor biosynthesis; coenzyme A biosynthesis; CoA from (R)-pantothenate: step 5/5.</text>
</comment>
<evidence type="ECO:0000256" key="2">
    <source>
        <dbReference type="ARBA" id="ARBA00022741"/>
    </source>
</evidence>
<protein>
    <recommendedName>
        <fullName evidence="5 6">Dephospho-CoA kinase</fullName>
        <ecNumber evidence="5 6">2.7.1.24</ecNumber>
    </recommendedName>
    <alternativeName>
        <fullName evidence="5">Dephosphocoenzyme A kinase</fullName>
    </alternativeName>
</protein>
<reference evidence="7 8" key="1">
    <citation type="submission" date="2016-10" db="EMBL/GenBank/DDBJ databases">
        <authorList>
            <person name="de Groot N.N."/>
        </authorList>
    </citation>
    <scope>NUCLEOTIDE SEQUENCE [LARGE SCALE GENOMIC DNA]</scope>
    <source>
        <strain evidence="7 8">ATCC 43154</strain>
    </source>
</reference>
<proteinExistence type="inferred from homology"/>
<keyword evidence="5" id="KW-0963">Cytoplasm</keyword>
<dbReference type="AlphaFoldDB" id="A0A1I4N577"/>
<sequence>MTMSADTAAAPPPAVSPAPFAVGLTGGIGCGKSTVADMFAARGATIVDTDQIAHALTGPGGDAMAAIVAEFGAEFAAADGALDRARMRALVFAEPAAKARLEAILHPRIRDAALAAAATATGSYVIYAVPLLFESGSWRARVARVLAVDCPESLQIARVMARNGLPEAQVKAIMATQVPRQLRRELADDIVSNEGDIADLAPQIERLHDLYLAFSKRTTTIPSQRL</sequence>
<dbReference type="UniPathway" id="UPA00241">
    <property type="reaction ID" value="UER00356"/>
</dbReference>
<dbReference type="Pfam" id="PF01121">
    <property type="entry name" value="CoaE"/>
    <property type="match status" value="1"/>
</dbReference>
<evidence type="ECO:0000313" key="7">
    <source>
        <dbReference type="EMBL" id="SFM10545.1"/>
    </source>
</evidence>
<dbReference type="SUPFAM" id="SSF52540">
    <property type="entry name" value="P-loop containing nucleoside triphosphate hydrolases"/>
    <property type="match status" value="1"/>
</dbReference>
<dbReference type="Proteomes" id="UP000199470">
    <property type="component" value="Unassembled WGS sequence"/>
</dbReference>
<name>A0A1I4N577_9BURK</name>
<dbReference type="GO" id="GO:0015937">
    <property type="term" value="P:coenzyme A biosynthetic process"/>
    <property type="evidence" value="ECO:0007669"/>
    <property type="project" value="UniProtKB-UniRule"/>
</dbReference>
<comment type="similarity">
    <text evidence="1 5">Belongs to the CoaE family.</text>
</comment>
<dbReference type="CDD" id="cd02022">
    <property type="entry name" value="DPCK"/>
    <property type="match status" value="1"/>
</dbReference>
<dbReference type="GO" id="GO:0004140">
    <property type="term" value="F:dephospho-CoA kinase activity"/>
    <property type="evidence" value="ECO:0007669"/>
    <property type="project" value="UniProtKB-UniRule"/>
</dbReference>
<keyword evidence="5" id="KW-0808">Transferase</keyword>
<dbReference type="EC" id="2.7.1.24" evidence="5 6"/>
<dbReference type="HAMAP" id="MF_00376">
    <property type="entry name" value="Dephospho_CoA_kinase"/>
    <property type="match status" value="1"/>
</dbReference>
<dbReference type="STRING" id="758825.SAMN02982985_02770"/>
<dbReference type="PANTHER" id="PTHR10695:SF46">
    <property type="entry name" value="BIFUNCTIONAL COENZYME A SYNTHASE-RELATED"/>
    <property type="match status" value="1"/>
</dbReference>
<dbReference type="Gene3D" id="3.40.50.300">
    <property type="entry name" value="P-loop containing nucleotide triphosphate hydrolases"/>
    <property type="match status" value="1"/>
</dbReference>
<dbReference type="RefSeq" id="WP_245774248.1">
    <property type="nucleotide sequence ID" value="NZ_FOTW01000012.1"/>
</dbReference>
<keyword evidence="2 5" id="KW-0547">Nucleotide-binding</keyword>
<gene>
    <name evidence="5" type="primary">coaE</name>
    <name evidence="7" type="ORF">SAMN02982985_02770</name>
</gene>
<dbReference type="EMBL" id="FOTW01000012">
    <property type="protein sequence ID" value="SFM10545.1"/>
    <property type="molecule type" value="Genomic_DNA"/>
</dbReference>
<dbReference type="InterPro" id="IPR027417">
    <property type="entry name" value="P-loop_NTPase"/>
</dbReference>
<evidence type="ECO:0000256" key="5">
    <source>
        <dbReference type="HAMAP-Rule" id="MF_00376"/>
    </source>
</evidence>
<keyword evidence="4 5" id="KW-0173">Coenzyme A biosynthesis</keyword>
<keyword evidence="5 7" id="KW-0418">Kinase</keyword>
<dbReference type="PANTHER" id="PTHR10695">
    <property type="entry name" value="DEPHOSPHO-COA KINASE-RELATED"/>
    <property type="match status" value="1"/>
</dbReference>
<dbReference type="GO" id="GO:0005737">
    <property type="term" value="C:cytoplasm"/>
    <property type="evidence" value="ECO:0007669"/>
    <property type="project" value="UniProtKB-SubCell"/>
</dbReference>
<comment type="subcellular location">
    <subcellularLocation>
        <location evidence="5">Cytoplasm</location>
    </subcellularLocation>
</comment>
<evidence type="ECO:0000256" key="1">
    <source>
        <dbReference type="ARBA" id="ARBA00009018"/>
    </source>
</evidence>
<accession>A0A1I4N577</accession>
<dbReference type="NCBIfam" id="TIGR00152">
    <property type="entry name" value="dephospho-CoA kinase"/>
    <property type="match status" value="1"/>
</dbReference>
<evidence type="ECO:0000256" key="3">
    <source>
        <dbReference type="ARBA" id="ARBA00022840"/>
    </source>
</evidence>
<dbReference type="PROSITE" id="PS51219">
    <property type="entry name" value="DPCK"/>
    <property type="match status" value="1"/>
</dbReference>
<comment type="catalytic activity">
    <reaction evidence="5">
        <text>3'-dephospho-CoA + ATP = ADP + CoA + H(+)</text>
        <dbReference type="Rhea" id="RHEA:18245"/>
        <dbReference type="ChEBI" id="CHEBI:15378"/>
        <dbReference type="ChEBI" id="CHEBI:30616"/>
        <dbReference type="ChEBI" id="CHEBI:57287"/>
        <dbReference type="ChEBI" id="CHEBI:57328"/>
        <dbReference type="ChEBI" id="CHEBI:456216"/>
        <dbReference type="EC" id="2.7.1.24"/>
    </reaction>
</comment>
<keyword evidence="3 5" id="KW-0067">ATP-binding</keyword>
<organism evidence="7 8">
    <name type="scientific">Rugamonas rubra</name>
    <dbReference type="NCBI Taxonomy" id="758825"/>
    <lineage>
        <taxon>Bacteria</taxon>
        <taxon>Pseudomonadati</taxon>
        <taxon>Pseudomonadota</taxon>
        <taxon>Betaproteobacteria</taxon>
        <taxon>Burkholderiales</taxon>
        <taxon>Oxalobacteraceae</taxon>
        <taxon>Telluria group</taxon>
        <taxon>Rugamonas</taxon>
    </lineage>
</organism>
<evidence type="ECO:0000256" key="6">
    <source>
        <dbReference type="NCBIfam" id="TIGR00152"/>
    </source>
</evidence>